<proteinExistence type="predicted"/>
<dbReference type="Proteomes" id="UP001178507">
    <property type="component" value="Unassembled WGS sequence"/>
</dbReference>
<keyword evidence="2" id="KW-0812">Transmembrane</keyword>
<dbReference type="SUPFAM" id="SSF47473">
    <property type="entry name" value="EF-hand"/>
    <property type="match status" value="1"/>
</dbReference>
<dbReference type="AlphaFoldDB" id="A0AA36ISS6"/>
<evidence type="ECO:0000313" key="5">
    <source>
        <dbReference type="Proteomes" id="UP001178507"/>
    </source>
</evidence>
<evidence type="ECO:0000256" key="2">
    <source>
        <dbReference type="SAM" id="Phobius"/>
    </source>
</evidence>
<dbReference type="GO" id="GO:0005509">
    <property type="term" value="F:calcium ion binding"/>
    <property type="evidence" value="ECO:0007669"/>
    <property type="project" value="InterPro"/>
</dbReference>
<gene>
    <name evidence="4" type="ORF">EVOR1521_LOCUS17825</name>
</gene>
<dbReference type="Gene3D" id="1.10.238.10">
    <property type="entry name" value="EF-hand"/>
    <property type="match status" value="1"/>
</dbReference>
<dbReference type="EMBL" id="CAUJNA010002424">
    <property type="protein sequence ID" value="CAJ1392822.1"/>
    <property type="molecule type" value="Genomic_DNA"/>
</dbReference>
<evidence type="ECO:0000256" key="1">
    <source>
        <dbReference type="ARBA" id="ARBA00022837"/>
    </source>
</evidence>
<comment type="caution">
    <text evidence="4">The sequence shown here is derived from an EMBL/GenBank/DDBJ whole genome shotgun (WGS) entry which is preliminary data.</text>
</comment>
<evidence type="ECO:0000259" key="3">
    <source>
        <dbReference type="PROSITE" id="PS50222"/>
    </source>
</evidence>
<feature type="transmembrane region" description="Helical" evidence="2">
    <location>
        <begin position="32"/>
        <end position="49"/>
    </location>
</feature>
<keyword evidence="2" id="KW-1133">Transmembrane helix</keyword>
<dbReference type="PROSITE" id="PS50222">
    <property type="entry name" value="EF_HAND_2"/>
    <property type="match status" value="1"/>
</dbReference>
<keyword evidence="5" id="KW-1185">Reference proteome</keyword>
<keyword evidence="2" id="KW-0472">Membrane</keyword>
<dbReference type="PROSITE" id="PS00018">
    <property type="entry name" value="EF_HAND_1"/>
    <property type="match status" value="1"/>
</dbReference>
<organism evidence="4 5">
    <name type="scientific">Effrenium voratum</name>
    <dbReference type="NCBI Taxonomy" id="2562239"/>
    <lineage>
        <taxon>Eukaryota</taxon>
        <taxon>Sar</taxon>
        <taxon>Alveolata</taxon>
        <taxon>Dinophyceae</taxon>
        <taxon>Suessiales</taxon>
        <taxon>Symbiodiniaceae</taxon>
        <taxon>Effrenium</taxon>
    </lineage>
</organism>
<reference evidence="4" key="1">
    <citation type="submission" date="2023-08" db="EMBL/GenBank/DDBJ databases">
        <authorList>
            <person name="Chen Y."/>
            <person name="Shah S."/>
            <person name="Dougan E. K."/>
            <person name="Thang M."/>
            <person name="Chan C."/>
        </authorList>
    </citation>
    <scope>NUCLEOTIDE SEQUENCE</scope>
</reference>
<name>A0AA36ISS6_9DINO</name>
<sequence length="566" mass="64450">MTCWDSLAYWLDPWPWLVVEVPRRVSIQSRRLSCFYFVLVLGVTIYVSVDFITAEAWHGKALVTSGTITAWRDVPTNEGELGPEHCAQPHMYDLNYSDTFVYRPRSCRPLLGSAAFRKQGSWLHFPTYVEETYSWTYSDCSRTSKEACSSMDFPGDLSESTEVTFFEAEGRCICQMKDSFFAQRPEDEVLVFEHSYFLPRVISDVPFFGLPEWGDTLTIILSPNGTRCEVAGRSTWQEHEAAAGIGAPLRDWLLCAGADLDSDPLSFAPGGQGLAPHFRTMGMQLDFRLSYKSAGAHVEQHHGVVCFITVNVHVAWNSNVEVQRAVTPAVNSSFAERQLYMYGVTPRFSFEGDFRFYSHTPIMTWVVQAAVLFGLPLVIMRYIIEFFIGVPSTIYRRETCRPFDIYDHMRKTQARMLISHAAYNQLTKDESPLDMEKLHDHLKVQYKKEMAEGVLQDHEMDQLWRATVTGFDTDGSGKVSLQEFVKAAALLDDLHMDDITHFLDQDRPVPILERLLDSTRSQLRKKNQHITRVAPDASEGEEKKFGVLEGVQVEHTPSGQRQTVLE</sequence>
<evidence type="ECO:0000313" key="4">
    <source>
        <dbReference type="EMBL" id="CAJ1392822.1"/>
    </source>
</evidence>
<keyword evidence="1" id="KW-0106">Calcium</keyword>
<accession>A0AA36ISS6</accession>
<feature type="domain" description="EF-hand" evidence="3">
    <location>
        <begin position="459"/>
        <end position="494"/>
    </location>
</feature>
<dbReference type="InterPro" id="IPR011992">
    <property type="entry name" value="EF-hand-dom_pair"/>
</dbReference>
<dbReference type="InterPro" id="IPR018247">
    <property type="entry name" value="EF_Hand_1_Ca_BS"/>
</dbReference>
<dbReference type="InterPro" id="IPR002048">
    <property type="entry name" value="EF_hand_dom"/>
</dbReference>
<protein>
    <recommendedName>
        <fullName evidence="3">EF-hand domain-containing protein</fullName>
    </recommendedName>
</protein>